<dbReference type="Proteomes" id="UP000664779">
    <property type="component" value="Unassembled WGS sequence"/>
</dbReference>
<comment type="caution">
    <text evidence="2">The sequence shown here is derived from an EMBL/GenBank/DDBJ whole genome shotgun (WGS) entry which is preliminary data.</text>
</comment>
<organism evidence="2 3">
    <name type="scientific">Roseibium limicola</name>
    <dbReference type="NCBI Taxonomy" id="2816037"/>
    <lineage>
        <taxon>Bacteria</taxon>
        <taxon>Pseudomonadati</taxon>
        <taxon>Pseudomonadota</taxon>
        <taxon>Alphaproteobacteria</taxon>
        <taxon>Hyphomicrobiales</taxon>
        <taxon>Stappiaceae</taxon>
        <taxon>Roseibium</taxon>
    </lineage>
</organism>
<gene>
    <name evidence="2" type="ORF">J0X15_15850</name>
</gene>
<evidence type="ECO:0000313" key="3">
    <source>
        <dbReference type="Proteomes" id="UP000664779"/>
    </source>
</evidence>
<evidence type="ECO:0000256" key="1">
    <source>
        <dbReference type="SAM" id="MobiDB-lite"/>
    </source>
</evidence>
<dbReference type="AlphaFoldDB" id="A0A939J800"/>
<name>A0A939J800_9HYPH</name>
<dbReference type="RefSeq" id="WP_206942780.1">
    <property type="nucleotide sequence ID" value="NZ_JAFLNF010000007.1"/>
</dbReference>
<evidence type="ECO:0000313" key="2">
    <source>
        <dbReference type="EMBL" id="MBO0346702.1"/>
    </source>
</evidence>
<protein>
    <submittedName>
        <fullName evidence="2">Uncharacterized protein</fullName>
    </submittedName>
</protein>
<sequence length="60" mass="6988">MSEDKLYENASPALRDLMHEIPELEAAIRKHGRFLSEHKDIEFRDPDLDDADESEIPTIH</sequence>
<feature type="region of interest" description="Disordered" evidence="1">
    <location>
        <begin position="41"/>
        <end position="60"/>
    </location>
</feature>
<feature type="compositionally biased region" description="Acidic residues" evidence="1">
    <location>
        <begin position="47"/>
        <end position="60"/>
    </location>
</feature>
<keyword evidence="3" id="KW-1185">Reference proteome</keyword>
<accession>A0A939J800</accession>
<dbReference type="EMBL" id="JAFLNF010000007">
    <property type="protein sequence ID" value="MBO0346702.1"/>
    <property type="molecule type" value="Genomic_DNA"/>
</dbReference>
<reference evidence="2" key="1">
    <citation type="submission" date="2021-03" db="EMBL/GenBank/DDBJ databases">
        <title>Roseibium sp. CAU 1637 isolated from Incheon.</title>
        <authorList>
            <person name="Kim W."/>
        </authorList>
    </citation>
    <scope>NUCLEOTIDE SEQUENCE</scope>
    <source>
        <strain evidence="2">CAU 1637</strain>
    </source>
</reference>
<proteinExistence type="predicted"/>